<sequence length="75" mass="8710">MPKLLWLPSQHPLHQSSSINGQCTHKLYGTIMIVIQHNSLLNFFALPCCFTAILWFGCIYEMVGCWMWIVSPRQE</sequence>
<keyword evidence="1" id="KW-0812">Transmembrane</keyword>
<evidence type="ECO:0000313" key="3">
    <source>
        <dbReference type="Proteomes" id="UP000015105"/>
    </source>
</evidence>
<name>A0A453JK97_AEGTS</name>
<dbReference type="EnsemblPlants" id="AET5Gv20093900.9">
    <property type="protein sequence ID" value="AET5Gv20093900.9"/>
    <property type="gene ID" value="AET5Gv20093900"/>
</dbReference>
<keyword evidence="3" id="KW-1185">Reference proteome</keyword>
<reference evidence="3" key="1">
    <citation type="journal article" date="2014" name="Science">
        <title>Ancient hybridizations among the ancestral genomes of bread wheat.</title>
        <authorList>
            <consortium name="International Wheat Genome Sequencing Consortium,"/>
            <person name="Marcussen T."/>
            <person name="Sandve S.R."/>
            <person name="Heier L."/>
            <person name="Spannagl M."/>
            <person name="Pfeifer M."/>
            <person name="Jakobsen K.S."/>
            <person name="Wulff B.B."/>
            <person name="Steuernagel B."/>
            <person name="Mayer K.F."/>
            <person name="Olsen O.A."/>
        </authorList>
    </citation>
    <scope>NUCLEOTIDE SEQUENCE [LARGE SCALE GENOMIC DNA]</scope>
    <source>
        <strain evidence="3">cv. AL8/78</strain>
    </source>
</reference>
<feature type="transmembrane region" description="Helical" evidence="1">
    <location>
        <begin position="44"/>
        <end position="69"/>
    </location>
</feature>
<evidence type="ECO:0000256" key="1">
    <source>
        <dbReference type="SAM" id="Phobius"/>
    </source>
</evidence>
<protein>
    <submittedName>
        <fullName evidence="2">Uncharacterized protein</fullName>
    </submittedName>
</protein>
<reference evidence="2" key="5">
    <citation type="journal article" date="2021" name="G3 (Bethesda)">
        <title>Aegilops tauschii genome assembly Aet v5.0 features greater sequence contiguity and improved annotation.</title>
        <authorList>
            <person name="Wang L."/>
            <person name="Zhu T."/>
            <person name="Rodriguez J.C."/>
            <person name="Deal K.R."/>
            <person name="Dubcovsky J."/>
            <person name="McGuire P.E."/>
            <person name="Lux T."/>
            <person name="Spannagl M."/>
            <person name="Mayer K.F.X."/>
            <person name="Baldrich P."/>
            <person name="Meyers B.C."/>
            <person name="Huo N."/>
            <person name="Gu Y.Q."/>
            <person name="Zhou H."/>
            <person name="Devos K.M."/>
            <person name="Bennetzen J.L."/>
            <person name="Unver T."/>
            <person name="Budak H."/>
            <person name="Gulick P.J."/>
            <person name="Galiba G."/>
            <person name="Kalapos B."/>
            <person name="Nelson D.R."/>
            <person name="Li P."/>
            <person name="You F.M."/>
            <person name="Luo M.C."/>
            <person name="Dvorak J."/>
        </authorList>
    </citation>
    <scope>NUCLEOTIDE SEQUENCE [LARGE SCALE GENOMIC DNA]</scope>
    <source>
        <strain evidence="2">cv. AL8/78</strain>
    </source>
</reference>
<proteinExistence type="predicted"/>
<organism evidence="2 3">
    <name type="scientific">Aegilops tauschii subsp. strangulata</name>
    <name type="common">Goatgrass</name>
    <dbReference type="NCBI Taxonomy" id="200361"/>
    <lineage>
        <taxon>Eukaryota</taxon>
        <taxon>Viridiplantae</taxon>
        <taxon>Streptophyta</taxon>
        <taxon>Embryophyta</taxon>
        <taxon>Tracheophyta</taxon>
        <taxon>Spermatophyta</taxon>
        <taxon>Magnoliopsida</taxon>
        <taxon>Liliopsida</taxon>
        <taxon>Poales</taxon>
        <taxon>Poaceae</taxon>
        <taxon>BOP clade</taxon>
        <taxon>Pooideae</taxon>
        <taxon>Triticodae</taxon>
        <taxon>Triticeae</taxon>
        <taxon>Triticinae</taxon>
        <taxon>Aegilops</taxon>
    </lineage>
</organism>
<keyword evidence="1" id="KW-0472">Membrane</keyword>
<dbReference type="Proteomes" id="UP000015105">
    <property type="component" value="Chromosome 5D"/>
</dbReference>
<reference evidence="3" key="2">
    <citation type="journal article" date="2017" name="Nat. Plants">
        <title>The Aegilops tauschii genome reveals multiple impacts of transposons.</title>
        <authorList>
            <person name="Zhao G."/>
            <person name="Zou C."/>
            <person name="Li K."/>
            <person name="Wang K."/>
            <person name="Li T."/>
            <person name="Gao L."/>
            <person name="Zhang X."/>
            <person name="Wang H."/>
            <person name="Yang Z."/>
            <person name="Liu X."/>
            <person name="Jiang W."/>
            <person name="Mao L."/>
            <person name="Kong X."/>
            <person name="Jiao Y."/>
            <person name="Jia J."/>
        </authorList>
    </citation>
    <scope>NUCLEOTIDE SEQUENCE [LARGE SCALE GENOMIC DNA]</scope>
    <source>
        <strain evidence="3">cv. AL8/78</strain>
    </source>
</reference>
<dbReference type="Gramene" id="AET5Gv20093900.9">
    <property type="protein sequence ID" value="AET5Gv20093900.9"/>
    <property type="gene ID" value="AET5Gv20093900"/>
</dbReference>
<reference evidence="2" key="3">
    <citation type="journal article" date="2017" name="Nature">
        <title>Genome sequence of the progenitor of the wheat D genome Aegilops tauschii.</title>
        <authorList>
            <person name="Luo M.C."/>
            <person name="Gu Y.Q."/>
            <person name="Puiu D."/>
            <person name="Wang H."/>
            <person name="Twardziok S.O."/>
            <person name="Deal K.R."/>
            <person name="Huo N."/>
            <person name="Zhu T."/>
            <person name="Wang L."/>
            <person name="Wang Y."/>
            <person name="McGuire P.E."/>
            <person name="Liu S."/>
            <person name="Long H."/>
            <person name="Ramasamy R.K."/>
            <person name="Rodriguez J.C."/>
            <person name="Van S.L."/>
            <person name="Yuan L."/>
            <person name="Wang Z."/>
            <person name="Xia Z."/>
            <person name="Xiao L."/>
            <person name="Anderson O.D."/>
            <person name="Ouyang S."/>
            <person name="Liang Y."/>
            <person name="Zimin A.V."/>
            <person name="Pertea G."/>
            <person name="Qi P."/>
            <person name="Bennetzen J.L."/>
            <person name="Dai X."/>
            <person name="Dawson M.W."/>
            <person name="Muller H.G."/>
            <person name="Kugler K."/>
            <person name="Rivarola-Duarte L."/>
            <person name="Spannagl M."/>
            <person name="Mayer K.F.X."/>
            <person name="Lu F.H."/>
            <person name="Bevan M.W."/>
            <person name="Leroy P."/>
            <person name="Li P."/>
            <person name="You F.M."/>
            <person name="Sun Q."/>
            <person name="Liu Z."/>
            <person name="Lyons E."/>
            <person name="Wicker T."/>
            <person name="Salzberg S.L."/>
            <person name="Devos K.M."/>
            <person name="Dvorak J."/>
        </authorList>
    </citation>
    <scope>NUCLEOTIDE SEQUENCE [LARGE SCALE GENOMIC DNA]</scope>
    <source>
        <strain evidence="2">cv. AL8/78</strain>
    </source>
</reference>
<accession>A0A453JK97</accession>
<keyword evidence="1" id="KW-1133">Transmembrane helix</keyword>
<reference evidence="2" key="4">
    <citation type="submission" date="2019-03" db="UniProtKB">
        <authorList>
            <consortium name="EnsemblPlants"/>
        </authorList>
    </citation>
    <scope>IDENTIFICATION</scope>
</reference>
<dbReference type="AlphaFoldDB" id="A0A453JK97"/>
<evidence type="ECO:0000313" key="2">
    <source>
        <dbReference type="EnsemblPlants" id="AET5Gv20093900.9"/>
    </source>
</evidence>